<feature type="transmembrane region" description="Helical" evidence="19">
    <location>
        <begin position="180"/>
        <end position="199"/>
    </location>
</feature>
<comment type="pathway">
    <text evidence="3 18">Phospholipid metabolism; CDP-diacylglycerol biosynthesis; CDP-diacylglycerol from sn-glycerol 3-phosphate: step 3/3.</text>
</comment>
<dbReference type="UniPathway" id="UPA00557">
    <property type="reaction ID" value="UER00614"/>
</dbReference>
<evidence type="ECO:0000256" key="2">
    <source>
        <dbReference type="ARBA" id="ARBA00004651"/>
    </source>
</evidence>
<evidence type="ECO:0000256" key="15">
    <source>
        <dbReference type="ARBA" id="ARBA00023136"/>
    </source>
</evidence>
<keyword evidence="21" id="KW-1185">Reference proteome</keyword>
<evidence type="ECO:0000256" key="16">
    <source>
        <dbReference type="ARBA" id="ARBA00023209"/>
    </source>
</evidence>
<feature type="transmembrane region" description="Helical" evidence="19">
    <location>
        <begin position="5"/>
        <end position="23"/>
    </location>
</feature>
<dbReference type="EMBL" id="VNHO01000012">
    <property type="protein sequence ID" value="TYP54279.1"/>
    <property type="molecule type" value="Genomic_DNA"/>
</dbReference>
<keyword evidence="16" id="KW-0594">Phospholipid biosynthesis</keyword>
<dbReference type="GO" id="GO:0004605">
    <property type="term" value="F:phosphatidate cytidylyltransferase activity"/>
    <property type="evidence" value="ECO:0007669"/>
    <property type="project" value="UniProtKB-EC"/>
</dbReference>
<evidence type="ECO:0000256" key="5">
    <source>
        <dbReference type="ARBA" id="ARBA00010185"/>
    </source>
</evidence>
<evidence type="ECO:0000256" key="17">
    <source>
        <dbReference type="ARBA" id="ARBA00023264"/>
    </source>
</evidence>
<evidence type="ECO:0000313" key="20">
    <source>
        <dbReference type="EMBL" id="TYP54279.1"/>
    </source>
</evidence>
<feature type="transmembrane region" description="Helical" evidence="19">
    <location>
        <begin position="110"/>
        <end position="131"/>
    </location>
</feature>
<keyword evidence="15 19" id="KW-0472">Membrane</keyword>
<evidence type="ECO:0000256" key="14">
    <source>
        <dbReference type="ARBA" id="ARBA00023098"/>
    </source>
</evidence>
<keyword evidence="17" id="KW-1208">Phospholipid metabolism</keyword>
<dbReference type="PANTHER" id="PTHR46382">
    <property type="entry name" value="PHOSPHATIDATE CYTIDYLYLTRANSFERASE"/>
    <property type="match status" value="1"/>
</dbReference>
<gene>
    <name evidence="20" type="ORF">LZ11_01345</name>
</gene>
<sequence>MDEGFITRVLSAIVGIILLWFIINRGEAIFLSFVVLMSAVANWELHRAFKKSGIDTKIVYSTLTGTLLLTTVYFLPNVKILFLPLFIIIVLSFFSNIVNYERNKMEDIVFSIFSFIYTSIPLTHIILIRNLQHGVAFVWWVFVTTWSCDTLAYITGMFAGRHKLAPNISPNKSIEGSIGGIFGSIVASFLFARFTLPQIPLFDTVTVGLLVGILSQIGDLSASLIKRFCRIKDFSNLIPGHGGVLDRFDSALFSFPVAYYYIVIAIQKGGFH</sequence>
<comment type="subcellular location">
    <subcellularLocation>
        <location evidence="2">Cell membrane</location>
        <topology evidence="2">Multi-pass membrane protein</topology>
    </subcellularLocation>
</comment>
<evidence type="ECO:0000256" key="6">
    <source>
        <dbReference type="ARBA" id="ARBA00012487"/>
    </source>
</evidence>
<dbReference type="GO" id="GO:0005886">
    <property type="term" value="C:plasma membrane"/>
    <property type="evidence" value="ECO:0007669"/>
    <property type="project" value="UniProtKB-SubCell"/>
</dbReference>
<comment type="similarity">
    <text evidence="5 18">Belongs to the CDS family.</text>
</comment>
<feature type="transmembrane region" description="Helical" evidence="19">
    <location>
        <begin position="205"/>
        <end position="225"/>
    </location>
</feature>
<dbReference type="RefSeq" id="WP_148867107.1">
    <property type="nucleotide sequence ID" value="NZ_VNHO01000012.1"/>
</dbReference>
<evidence type="ECO:0000256" key="18">
    <source>
        <dbReference type="RuleBase" id="RU003938"/>
    </source>
</evidence>
<evidence type="ECO:0000256" key="4">
    <source>
        <dbReference type="ARBA" id="ARBA00005189"/>
    </source>
</evidence>
<organism evidence="20 21">
    <name type="scientific">Thermosediminibacter litoriperuensis</name>
    <dbReference type="NCBI Taxonomy" id="291989"/>
    <lineage>
        <taxon>Bacteria</taxon>
        <taxon>Bacillati</taxon>
        <taxon>Bacillota</taxon>
        <taxon>Clostridia</taxon>
        <taxon>Thermosediminibacterales</taxon>
        <taxon>Thermosediminibacteraceae</taxon>
        <taxon>Thermosediminibacter</taxon>
    </lineage>
</organism>
<feature type="transmembrane region" description="Helical" evidence="19">
    <location>
        <begin position="81"/>
        <end position="98"/>
    </location>
</feature>
<keyword evidence="8" id="KW-1003">Cell membrane</keyword>
<evidence type="ECO:0000256" key="1">
    <source>
        <dbReference type="ARBA" id="ARBA00001698"/>
    </source>
</evidence>
<evidence type="ECO:0000256" key="7">
    <source>
        <dbReference type="ARBA" id="ARBA00019373"/>
    </source>
</evidence>
<dbReference type="GO" id="GO:0016024">
    <property type="term" value="P:CDP-diacylglycerol biosynthetic process"/>
    <property type="evidence" value="ECO:0007669"/>
    <property type="project" value="UniProtKB-UniPathway"/>
</dbReference>
<evidence type="ECO:0000313" key="21">
    <source>
        <dbReference type="Proteomes" id="UP000322294"/>
    </source>
</evidence>
<name>A0A5S5AST6_9FIRM</name>
<feature type="transmembrane region" description="Helical" evidence="19">
    <location>
        <begin position="58"/>
        <end position="75"/>
    </location>
</feature>
<accession>A0A5S5AST6</accession>
<evidence type="ECO:0000256" key="19">
    <source>
        <dbReference type="SAM" id="Phobius"/>
    </source>
</evidence>
<dbReference type="InterPro" id="IPR000374">
    <property type="entry name" value="PC_trans"/>
</dbReference>
<comment type="pathway">
    <text evidence="4">Lipid metabolism.</text>
</comment>
<dbReference type="OrthoDB" id="9799199at2"/>
<dbReference type="PROSITE" id="PS01315">
    <property type="entry name" value="CDS"/>
    <property type="match status" value="1"/>
</dbReference>
<evidence type="ECO:0000256" key="10">
    <source>
        <dbReference type="ARBA" id="ARBA00022679"/>
    </source>
</evidence>
<proteinExistence type="inferred from homology"/>
<evidence type="ECO:0000256" key="12">
    <source>
        <dbReference type="ARBA" id="ARBA00022695"/>
    </source>
</evidence>
<evidence type="ECO:0000256" key="3">
    <source>
        <dbReference type="ARBA" id="ARBA00005119"/>
    </source>
</evidence>
<dbReference type="Pfam" id="PF01148">
    <property type="entry name" value="CTP_transf_1"/>
    <property type="match status" value="1"/>
</dbReference>
<keyword evidence="11 18" id="KW-0812">Transmembrane</keyword>
<keyword evidence="9" id="KW-0444">Lipid biosynthesis</keyword>
<protein>
    <recommendedName>
        <fullName evidence="7 18">Phosphatidate cytidylyltransferase</fullName>
        <ecNumber evidence="6 18">2.7.7.41</ecNumber>
    </recommendedName>
</protein>
<evidence type="ECO:0000256" key="9">
    <source>
        <dbReference type="ARBA" id="ARBA00022516"/>
    </source>
</evidence>
<comment type="catalytic activity">
    <reaction evidence="1 18">
        <text>a 1,2-diacyl-sn-glycero-3-phosphate + CTP + H(+) = a CDP-1,2-diacyl-sn-glycerol + diphosphate</text>
        <dbReference type="Rhea" id="RHEA:16229"/>
        <dbReference type="ChEBI" id="CHEBI:15378"/>
        <dbReference type="ChEBI" id="CHEBI:33019"/>
        <dbReference type="ChEBI" id="CHEBI:37563"/>
        <dbReference type="ChEBI" id="CHEBI:58332"/>
        <dbReference type="ChEBI" id="CHEBI:58608"/>
        <dbReference type="EC" id="2.7.7.41"/>
    </reaction>
</comment>
<keyword evidence="10 18" id="KW-0808">Transferase</keyword>
<dbReference type="Proteomes" id="UP000322294">
    <property type="component" value="Unassembled WGS sequence"/>
</dbReference>
<dbReference type="PANTHER" id="PTHR46382:SF1">
    <property type="entry name" value="PHOSPHATIDATE CYTIDYLYLTRANSFERASE"/>
    <property type="match status" value="1"/>
</dbReference>
<keyword evidence="13 19" id="KW-1133">Transmembrane helix</keyword>
<comment type="caution">
    <text evidence="20">The sequence shown here is derived from an EMBL/GenBank/DDBJ whole genome shotgun (WGS) entry which is preliminary data.</text>
</comment>
<reference evidence="20 21" key="1">
    <citation type="submission" date="2019-07" db="EMBL/GenBank/DDBJ databases">
        <title>Genomic Encyclopedia of Type Strains, Phase I: the one thousand microbial genomes (KMG-I) project.</title>
        <authorList>
            <person name="Kyrpides N."/>
        </authorList>
    </citation>
    <scope>NUCLEOTIDE SEQUENCE [LARGE SCALE GENOMIC DNA]</scope>
    <source>
        <strain evidence="20 21">DSM 16647</strain>
    </source>
</reference>
<dbReference type="EC" id="2.7.7.41" evidence="6 18"/>
<keyword evidence="12 18" id="KW-0548">Nucleotidyltransferase</keyword>
<evidence type="ECO:0000256" key="8">
    <source>
        <dbReference type="ARBA" id="ARBA00022475"/>
    </source>
</evidence>
<feature type="transmembrane region" description="Helical" evidence="19">
    <location>
        <begin position="29"/>
        <end position="46"/>
    </location>
</feature>
<feature type="transmembrane region" description="Helical" evidence="19">
    <location>
        <begin position="137"/>
        <end position="159"/>
    </location>
</feature>
<keyword evidence="14" id="KW-0443">Lipid metabolism</keyword>
<dbReference type="AlphaFoldDB" id="A0A5S5AST6"/>
<evidence type="ECO:0000256" key="13">
    <source>
        <dbReference type="ARBA" id="ARBA00022989"/>
    </source>
</evidence>
<evidence type="ECO:0000256" key="11">
    <source>
        <dbReference type="ARBA" id="ARBA00022692"/>
    </source>
</evidence>